<dbReference type="AlphaFoldDB" id="A0A644YC91"/>
<dbReference type="Pfam" id="PF04519">
    <property type="entry name" value="Bactofilin"/>
    <property type="match status" value="1"/>
</dbReference>
<sequence length="263" mass="27504">MVNNQELGSLKISGSGEAGGGRYDEVSISGSGKITGDIECNSFKISGSGKVQGNLSTKDFRISGSGSILGELNCIEGKISGSGKITSNVKADDFRISGSGKIEGDFRGKEFGISGSGTVLGGIYCEKMKLSGSATVEKSIEAEIVELSGGFRVGGMINAGEAQIYVGGNSYVEEIGATKVIVSERPLSMNGIIGWIAKTFGSNYGYLHVKTIEADEIFLENTIADVVRGQNITIGTGCKIKTVEYSGELKVEGNAVIEERIKI</sequence>
<name>A0A644YC91_9ZZZZ</name>
<organism evidence="1">
    <name type="scientific">bioreactor metagenome</name>
    <dbReference type="NCBI Taxonomy" id="1076179"/>
    <lineage>
        <taxon>unclassified sequences</taxon>
        <taxon>metagenomes</taxon>
        <taxon>ecological metagenomes</taxon>
    </lineage>
</organism>
<reference evidence="1" key="1">
    <citation type="submission" date="2019-08" db="EMBL/GenBank/DDBJ databases">
        <authorList>
            <person name="Kucharzyk K."/>
            <person name="Murdoch R.W."/>
            <person name="Higgins S."/>
            <person name="Loffler F."/>
        </authorList>
    </citation>
    <scope>NUCLEOTIDE SEQUENCE</scope>
</reference>
<dbReference type="InterPro" id="IPR007607">
    <property type="entry name" value="BacA/B"/>
</dbReference>
<accession>A0A644YC91</accession>
<comment type="caution">
    <text evidence="1">The sequence shown here is derived from an EMBL/GenBank/DDBJ whole genome shotgun (WGS) entry which is preliminary data.</text>
</comment>
<evidence type="ECO:0000313" key="1">
    <source>
        <dbReference type="EMBL" id="MPM24153.1"/>
    </source>
</evidence>
<dbReference type="PANTHER" id="PTHR35024">
    <property type="entry name" value="HYPOTHETICAL CYTOSOLIC PROTEIN"/>
    <property type="match status" value="1"/>
</dbReference>
<dbReference type="PANTHER" id="PTHR35024:SF4">
    <property type="entry name" value="POLYMER-FORMING CYTOSKELETAL PROTEIN"/>
    <property type="match status" value="1"/>
</dbReference>
<dbReference type="EMBL" id="VSSQ01004196">
    <property type="protein sequence ID" value="MPM24153.1"/>
    <property type="molecule type" value="Genomic_DNA"/>
</dbReference>
<dbReference type="Gene3D" id="2.160.20.120">
    <property type="match status" value="1"/>
</dbReference>
<proteinExistence type="predicted"/>
<evidence type="ECO:0008006" key="2">
    <source>
        <dbReference type="Google" id="ProtNLM"/>
    </source>
</evidence>
<protein>
    <recommendedName>
        <fullName evidence="2">Polymer-forming cytoskeletal</fullName>
    </recommendedName>
</protein>
<gene>
    <name evidence="1" type="ORF">SDC9_70634</name>
</gene>